<dbReference type="STRING" id="1136941.ACH46_18195"/>
<organism evidence="1 2">
    <name type="scientific">Gordonia phthalatica</name>
    <dbReference type="NCBI Taxonomy" id="1136941"/>
    <lineage>
        <taxon>Bacteria</taxon>
        <taxon>Bacillati</taxon>
        <taxon>Actinomycetota</taxon>
        <taxon>Actinomycetes</taxon>
        <taxon>Mycobacteriales</taxon>
        <taxon>Gordoniaceae</taxon>
        <taxon>Gordonia</taxon>
    </lineage>
</organism>
<sequence length="98" mass="10631">MTAPHVTFVFAGVRYPITAETGDRIMEFVADTAENFLGARPFVIPTVDGRQVIANLGPTMPYAIEIGVPAVAADDEAPVEDQVRMLVAERDFAPDVRL</sequence>
<accession>A0A0N9NG49</accession>
<evidence type="ECO:0000313" key="1">
    <source>
        <dbReference type="EMBL" id="ALG86077.1"/>
    </source>
</evidence>
<dbReference type="PATRIC" id="fig|1136941.3.peg.3720"/>
<evidence type="ECO:0000313" key="2">
    <source>
        <dbReference type="Proteomes" id="UP000063789"/>
    </source>
</evidence>
<name>A0A0N9NG49_9ACTN</name>
<protein>
    <submittedName>
        <fullName evidence="1">Uncharacterized protein</fullName>
    </submittedName>
</protein>
<gene>
    <name evidence="1" type="ORF">ACH46_18195</name>
</gene>
<dbReference type="AlphaFoldDB" id="A0A0N9NG49"/>
<dbReference type="EMBL" id="CP011853">
    <property type="protein sequence ID" value="ALG86077.1"/>
    <property type="molecule type" value="Genomic_DNA"/>
</dbReference>
<keyword evidence="2" id="KW-1185">Reference proteome</keyword>
<proteinExistence type="predicted"/>
<dbReference type="OrthoDB" id="4381845at2"/>
<reference evidence="2" key="1">
    <citation type="submission" date="2015-06" db="EMBL/GenBank/DDBJ databases">
        <title>Complete genome sequence and metabolic analysis of phthalate degradation pathway in Gordonia sp. QH-11.</title>
        <authorList>
            <person name="Jin D."/>
            <person name="Kong X."/>
            <person name="Bai Z."/>
        </authorList>
    </citation>
    <scope>NUCLEOTIDE SEQUENCE [LARGE SCALE GENOMIC DNA]</scope>
    <source>
        <strain evidence="2">QH-11</strain>
    </source>
</reference>
<dbReference type="Proteomes" id="UP000063789">
    <property type="component" value="Chromosome"/>
</dbReference>
<dbReference type="KEGG" id="goq:ACH46_18195"/>
<reference evidence="1 2" key="2">
    <citation type="journal article" date="2017" name="Int. J. Syst. Evol. Microbiol.">
        <title>Gordonia phthalatica sp. nov., a di-n-butyl phthalate-degrading bacterium isolated from activated sludge.</title>
        <authorList>
            <person name="Jin D."/>
            <person name="Kong X."/>
            <person name="Jia M."/>
            <person name="Yu X."/>
            <person name="Wang X."/>
            <person name="Zhuang X."/>
            <person name="Deng Y."/>
            <person name="Bai Z."/>
        </authorList>
    </citation>
    <scope>NUCLEOTIDE SEQUENCE [LARGE SCALE GENOMIC DNA]</scope>
    <source>
        <strain evidence="1 2">QH-11</strain>
    </source>
</reference>
<dbReference type="RefSeq" id="WP_062394178.1">
    <property type="nucleotide sequence ID" value="NZ_CP011853.1"/>
</dbReference>